<keyword evidence="6 7" id="KW-0472">Membrane</keyword>
<feature type="transmembrane region" description="Helical" evidence="7">
    <location>
        <begin position="147"/>
        <end position="167"/>
    </location>
</feature>
<feature type="transmembrane region" description="Helical" evidence="7">
    <location>
        <begin position="55"/>
        <end position="75"/>
    </location>
</feature>
<dbReference type="Pfam" id="PF00999">
    <property type="entry name" value="Na_H_Exchanger"/>
    <property type="match status" value="1"/>
</dbReference>
<feature type="transmembrane region" description="Helical" evidence="7">
    <location>
        <begin position="269"/>
        <end position="286"/>
    </location>
</feature>
<feature type="domain" description="RCK N-terminal" evidence="9">
    <location>
        <begin position="415"/>
        <end position="525"/>
    </location>
</feature>
<accession>K1XI95</accession>
<dbReference type="GO" id="GO:0015297">
    <property type="term" value="F:antiporter activity"/>
    <property type="evidence" value="ECO:0007669"/>
    <property type="project" value="InterPro"/>
</dbReference>
<evidence type="ECO:0000256" key="7">
    <source>
        <dbReference type="SAM" id="Phobius"/>
    </source>
</evidence>
<gene>
    <name evidence="10" type="ORF">ACD_80C00145G0006</name>
</gene>
<proteinExistence type="inferred from homology"/>
<feature type="transmembrane region" description="Helical" evidence="7">
    <location>
        <begin position="356"/>
        <end position="376"/>
    </location>
</feature>
<evidence type="ECO:0000256" key="1">
    <source>
        <dbReference type="ARBA" id="ARBA00004141"/>
    </source>
</evidence>
<feature type="transmembrane region" description="Helical" evidence="7">
    <location>
        <begin position="329"/>
        <end position="350"/>
    </location>
</feature>
<dbReference type="InterPro" id="IPR036291">
    <property type="entry name" value="NAD(P)-bd_dom_sf"/>
</dbReference>
<dbReference type="InterPro" id="IPR003148">
    <property type="entry name" value="RCK_N"/>
</dbReference>
<keyword evidence="4 7" id="KW-0812">Transmembrane</keyword>
<evidence type="ECO:0000256" key="4">
    <source>
        <dbReference type="ARBA" id="ARBA00022692"/>
    </source>
</evidence>
<dbReference type="Pfam" id="PF02254">
    <property type="entry name" value="TrkA_N"/>
    <property type="match status" value="1"/>
</dbReference>
<evidence type="ECO:0000256" key="6">
    <source>
        <dbReference type="ARBA" id="ARBA00023136"/>
    </source>
</evidence>
<sequence length="572" mass="65254">MAEQVFTSLSIVIWIVLISMGIMKAFKQPMIIWYIIAGTAISLFIPSLLQANTAFQSFGNLGIALLLFIVGMELNPTIIKDLGKTSVIAWFFQVLITWGLGYFLATMLWFDTMTSVFLAIGFAFSSTIVVLKLLGDREEIESTSWRLSIWILIVQDLIVMLLILGMATFKSIEHASSSIIIISLIAKVIGLAAGMYLISRYFIPAVTKKIAESQEYLFLFSIGRCFILWALFYRLGFGIEIGTLVAWITLASSSYRFEITSRIKPLRDFFIVIFFVLLGSHVNFSTTHISTLIPLLIFVAFVLIIKPIITMIVLGFLGHTRKNNFLTGISLGQISEFSFLIIAMGITSWYIKDESILSMITLVGLITIAGSSYSMIYGEKIYHFFKPVLSLLPWVRNQEYKKINKKEYEIVLFWYGRFGSNIYTKLHETHKKILVVDEHPGIIAHLQKKRIPCIYGDISDIDFLQELNLKKSKMIISTIKAFDENMVLLKTTKQNNPNLIIILVSNHIYEAIKLYEQGADYVILPHYIGVDHTSLMLEEYGFDIQKFMENKKTLVNDLKSRHQDLMIEMLQK</sequence>
<dbReference type="GO" id="GO:1902600">
    <property type="term" value="P:proton transmembrane transport"/>
    <property type="evidence" value="ECO:0007669"/>
    <property type="project" value="InterPro"/>
</dbReference>
<dbReference type="Gene3D" id="3.40.50.720">
    <property type="entry name" value="NAD(P)-binding Rossmann-like Domain"/>
    <property type="match status" value="1"/>
</dbReference>
<feature type="transmembrane region" description="Helical" evidence="7">
    <location>
        <begin position="292"/>
        <end position="317"/>
    </location>
</feature>
<keyword evidence="5 7" id="KW-1133">Transmembrane helix</keyword>
<evidence type="ECO:0000256" key="3">
    <source>
        <dbReference type="ARBA" id="ARBA00022448"/>
    </source>
</evidence>
<feature type="transmembrane region" description="Helical" evidence="7">
    <location>
        <begin position="179"/>
        <end position="203"/>
    </location>
</feature>
<feature type="transmembrane region" description="Helical" evidence="7">
    <location>
        <begin position="6"/>
        <end position="23"/>
    </location>
</feature>
<feature type="transmembrane region" description="Helical" evidence="7">
    <location>
        <begin position="30"/>
        <end position="49"/>
    </location>
</feature>
<dbReference type="PANTHER" id="PTHR42751:SF3">
    <property type="entry name" value="SODIUM_GLUTAMATE SYMPORTER"/>
    <property type="match status" value="1"/>
</dbReference>
<comment type="subcellular location">
    <subcellularLocation>
        <location evidence="1">Membrane</location>
        <topology evidence="1">Multi-pass membrane protein</topology>
    </subcellularLocation>
</comment>
<feature type="transmembrane region" description="Helical" evidence="7">
    <location>
        <begin position="87"/>
        <end position="110"/>
    </location>
</feature>
<reference evidence="10" key="1">
    <citation type="journal article" date="2012" name="Science">
        <title>Fermentation, hydrogen, and sulfur metabolism in multiple uncultivated bacterial phyla.</title>
        <authorList>
            <person name="Wrighton K.C."/>
            <person name="Thomas B.C."/>
            <person name="Sharon I."/>
            <person name="Miller C.S."/>
            <person name="Castelle C.J."/>
            <person name="VerBerkmoes N.C."/>
            <person name="Wilkins M.J."/>
            <person name="Hettich R.L."/>
            <person name="Lipton M.S."/>
            <person name="Williams K.H."/>
            <person name="Long P.E."/>
            <person name="Banfield J.F."/>
        </authorList>
    </citation>
    <scope>NUCLEOTIDE SEQUENCE [LARGE SCALE GENOMIC DNA]</scope>
</reference>
<evidence type="ECO:0000256" key="2">
    <source>
        <dbReference type="ARBA" id="ARBA00005551"/>
    </source>
</evidence>
<dbReference type="SUPFAM" id="SSF51735">
    <property type="entry name" value="NAD(P)-binding Rossmann-fold domains"/>
    <property type="match status" value="1"/>
</dbReference>
<dbReference type="InterPro" id="IPR038770">
    <property type="entry name" value="Na+/solute_symporter_sf"/>
</dbReference>
<evidence type="ECO:0000256" key="5">
    <source>
        <dbReference type="ARBA" id="ARBA00022989"/>
    </source>
</evidence>
<dbReference type="Gene3D" id="1.20.1530.20">
    <property type="match status" value="1"/>
</dbReference>
<dbReference type="GO" id="GO:0006813">
    <property type="term" value="P:potassium ion transport"/>
    <property type="evidence" value="ECO:0007669"/>
    <property type="project" value="InterPro"/>
</dbReference>
<dbReference type="AlphaFoldDB" id="K1XI95"/>
<feature type="domain" description="Cation/H+ exchanger transmembrane" evidence="8">
    <location>
        <begin position="17"/>
        <end position="372"/>
    </location>
</feature>
<comment type="caution">
    <text evidence="10">The sequence shown here is derived from an EMBL/GenBank/DDBJ whole genome shotgun (WGS) entry which is preliminary data.</text>
</comment>
<evidence type="ECO:0000259" key="8">
    <source>
        <dbReference type="Pfam" id="PF00999"/>
    </source>
</evidence>
<keyword evidence="3" id="KW-0813">Transport</keyword>
<feature type="transmembrane region" description="Helical" evidence="7">
    <location>
        <begin position="116"/>
        <end position="135"/>
    </location>
</feature>
<evidence type="ECO:0000313" key="10">
    <source>
        <dbReference type="EMBL" id="EKD24872.1"/>
    </source>
</evidence>
<dbReference type="InterPro" id="IPR006153">
    <property type="entry name" value="Cation/H_exchanger_TM"/>
</dbReference>
<evidence type="ECO:0000259" key="9">
    <source>
        <dbReference type="Pfam" id="PF02254"/>
    </source>
</evidence>
<name>K1XI95_9BACT</name>
<dbReference type="EMBL" id="AMFJ01036152">
    <property type="protein sequence ID" value="EKD24872.1"/>
    <property type="molecule type" value="Genomic_DNA"/>
</dbReference>
<dbReference type="GO" id="GO:0016020">
    <property type="term" value="C:membrane"/>
    <property type="evidence" value="ECO:0007669"/>
    <property type="project" value="UniProtKB-SubCell"/>
</dbReference>
<dbReference type="PANTHER" id="PTHR42751">
    <property type="entry name" value="SODIUM/HYDROGEN EXCHANGER FAMILY/TRKA DOMAIN PROTEIN"/>
    <property type="match status" value="1"/>
</dbReference>
<comment type="similarity">
    <text evidence="2">Belongs to the monovalent cation:proton antiporter 2 (CPA2) transporter (TC 2.A.37) family.</text>
</comment>
<protein>
    <submittedName>
        <fullName evidence="10">Uncharacterized protein</fullName>
    </submittedName>
</protein>
<organism evidence="10">
    <name type="scientific">uncultured bacterium</name>
    <name type="common">gcode 4</name>
    <dbReference type="NCBI Taxonomy" id="1234023"/>
    <lineage>
        <taxon>Bacteria</taxon>
        <taxon>environmental samples</taxon>
    </lineage>
</organism>